<dbReference type="AlphaFoldDB" id="A0A848IPB1"/>
<evidence type="ECO:0000313" key="2">
    <source>
        <dbReference type="EMBL" id="NMM04112.1"/>
    </source>
</evidence>
<dbReference type="Pfam" id="PF06863">
    <property type="entry name" value="DUF1254"/>
    <property type="match status" value="1"/>
</dbReference>
<comment type="caution">
    <text evidence="2">The sequence shown here is derived from an EMBL/GenBank/DDBJ whole genome shotgun (WGS) entry which is preliminary data.</text>
</comment>
<dbReference type="Proteomes" id="UP000544134">
    <property type="component" value="Unassembled WGS sequence"/>
</dbReference>
<sequence length="98" mass="10425">MVSRRRSWIVGPAWQGTAPAGVIVLHSATNAVWALARTYVAGASAGPRPATNHAAVRHESGVLGCSRQANTDFGGRLAILFQLREQICQASCRCDDHA</sequence>
<reference evidence="2 3" key="1">
    <citation type="submission" date="2020-04" db="EMBL/GenBank/DDBJ databases">
        <title>Paraburkholderia sp. RP-4-7 isolated from soil.</title>
        <authorList>
            <person name="Dahal R.H."/>
        </authorList>
    </citation>
    <scope>NUCLEOTIDE SEQUENCE [LARGE SCALE GENOMIC DNA]</scope>
    <source>
        <strain evidence="2 3">RP-4-7</strain>
    </source>
</reference>
<proteinExistence type="predicted"/>
<dbReference type="RefSeq" id="WP_169490880.1">
    <property type="nucleotide sequence ID" value="NZ_JABBGJ010000071.1"/>
</dbReference>
<evidence type="ECO:0000259" key="1">
    <source>
        <dbReference type="Pfam" id="PF06863"/>
    </source>
</evidence>
<gene>
    <name evidence="2" type="ORF">HHL24_40420</name>
</gene>
<protein>
    <submittedName>
        <fullName evidence="2">DUF1254 domain-containing protein</fullName>
    </submittedName>
</protein>
<accession>A0A848IPB1</accession>
<organism evidence="2 3">
    <name type="scientific">Paraburkholderia polaris</name>
    <dbReference type="NCBI Taxonomy" id="2728848"/>
    <lineage>
        <taxon>Bacteria</taxon>
        <taxon>Pseudomonadati</taxon>
        <taxon>Pseudomonadota</taxon>
        <taxon>Betaproteobacteria</taxon>
        <taxon>Burkholderiales</taxon>
        <taxon>Burkholderiaceae</taxon>
        <taxon>Paraburkholderia</taxon>
    </lineage>
</organism>
<dbReference type="InterPro" id="IPR010679">
    <property type="entry name" value="DUF1254"/>
</dbReference>
<dbReference type="SUPFAM" id="SSF160935">
    <property type="entry name" value="VPA0735-like"/>
    <property type="match status" value="1"/>
</dbReference>
<dbReference type="InterPro" id="IPR037050">
    <property type="entry name" value="DUF1254_sf"/>
</dbReference>
<dbReference type="EMBL" id="JABBGJ010000071">
    <property type="protein sequence ID" value="NMM04112.1"/>
    <property type="molecule type" value="Genomic_DNA"/>
</dbReference>
<keyword evidence="3" id="KW-1185">Reference proteome</keyword>
<name>A0A848IPB1_9BURK</name>
<dbReference type="Gene3D" id="2.60.40.1610">
    <property type="entry name" value="Domain of unknown function DUF1254"/>
    <property type="match status" value="1"/>
</dbReference>
<feature type="domain" description="DUF1254" evidence="1">
    <location>
        <begin position="8"/>
        <end position="45"/>
    </location>
</feature>
<evidence type="ECO:0000313" key="3">
    <source>
        <dbReference type="Proteomes" id="UP000544134"/>
    </source>
</evidence>